<dbReference type="Gene3D" id="3.40.80.10">
    <property type="entry name" value="Peptidoglycan recognition protein-like"/>
    <property type="match status" value="1"/>
</dbReference>
<feature type="compositionally biased region" description="Acidic residues" evidence="5">
    <location>
        <begin position="103"/>
        <end position="114"/>
    </location>
</feature>
<dbReference type="InterPro" id="IPR036505">
    <property type="entry name" value="Amidase/PGRP_sf"/>
</dbReference>
<feature type="domain" description="N-acetylmuramoyl-L-alanine amidase" evidence="7">
    <location>
        <begin position="134"/>
        <end position="271"/>
    </location>
</feature>
<evidence type="ECO:0000259" key="7">
    <source>
        <dbReference type="SMART" id="SM00644"/>
    </source>
</evidence>
<dbReference type="GO" id="GO:0008745">
    <property type="term" value="F:N-acetylmuramoyl-L-alanine amidase activity"/>
    <property type="evidence" value="ECO:0007669"/>
    <property type="project" value="UniProtKB-EC"/>
</dbReference>
<keyword evidence="6" id="KW-0472">Membrane</keyword>
<feature type="transmembrane region" description="Helical" evidence="6">
    <location>
        <begin position="43"/>
        <end position="63"/>
    </location>
</feature>
<evidence type="ECO:0000256" key="6">
    <source>
        <dbReference type="SAM" id="Phobius"/>
    </source>
</evidence>
<keyword evidence="4" id="KW-0961">Cell wall biogenesis/degradation</keyword>
<comment type="caution">
    <text evidence="8">The sequence shown here is derived from an EMBL/GenBank/DDBJ whole genome shotgun (WGS) entry which is preliminary data.</text>
</comment>
<evidence type="ECO:0000256" key="1">
    <source>
        <dbReference type="ARBA" id="ARBA00001561"/>
    </source>
</evidence>
<evidence type="ECO:0000256" key="3">
    <source>
        <dbReference type="ARBA" id="ARBA00022801"/>
    </source>
</evidence>
<dbReference type="AlphaFoldDB" id="A0A4V2F870"/>
<evidence type="ECO:0000313" key="9">
    <source>
        <dbReference type="Proteomes" id="UP000292927"/>
    </source>
</evidence>
<dbReference type="PANTHER" id="PTHR30417:SF1">
    <property type="entry name" value="N-ACETYLMURAMOYL-L-ALANINE AMIDASE AMID"/>
    <property type="match status" value="1"/>
</dbReference>
<dbReference type="GO" id="GO:0071555">
    <property type="term" value="P:cell wall organization"/>
    <property type="evidence" value="ECO:0007669"/>
    <property type="project" value="UniProtKB-KW"/>
</dbReference>
<feature type="region of interest" description="Disordered" evidence="5">
    <location>
        <begin position="1"/>
        <end position="23"/>
    </location>
</feature>
<keyword evidence="6" id="KW-0812">Transmembrane</keyword>
<name>A0A4V2F870_9FIRM</name>
<gene>
    <name evidence="8" type="ORF">EV209_0500</name>
</gene>
<evidence type="ECO:0000256" key="5">
    <source>
        <dbReference type="SAM" id="MobiDB-lite"/>
    </source>
</evidence>
<evidence type="ECO:0000256" key="4">
    <source>
        <dbReference type="ARBA" id="ARBA00023316"/>
    </source>
</evidence>
<dbReference type="Pfam" id="PF01510">
    <property type="entry name" value="Amidase_2"/>
    <property type="match status" value="1"/>
</dbReference>
<dbReference type="GO" id="GO:0009254">
    <property type="term" value="P:peptidoglycan turnover"/>
    <property type="evidence" value="ECO:0007669"/>
    <property type="project" value="TreeGrafter"/>
</dbReference>
<evidence type="ECO:0000313" key="8">
    <source>
        <dbReference type="EMBL" id="RZT02387.1"/>
    </source>
</evidence>
<proteinExistence type="predicted"/>
<dbReference type="SMART" id="SM00644">
    <property type="entry name" value="Ami_2"/>
    <property type="match status" value="1"/>
</dbReference>
<feature type="region of interest" description="Disordered" evidence="5">
    <location>
        <begin position="95"/>
        <end position="125"/>
    </location>
</feature>
<dbReference type="GO" id="GO:0009253">
    <property type="term" value="P:peptidoglycan catabolic process"/>
    <property type="evidence" value="ECO:0007669"/>
    <property type="project" value="InterPro"/>
</dbReference>
<accession>A0A4V2F870</accession>
<dbReference type="RefSeq" id="WP_243647475.1">
    <property type="nucleotide sequence ID" value="NZ_SGXF01000001.1"/>
</dbReference>
<keyword evidence="3" id="KW-0378">Hydrolase</keyword>
<dbReference type="PANTHER" id="PTHR30417">
    <property type="entry name" value="N-ACETYLMURAMOYL-L-ALANINE AMIDASE AMID"/>
    <property type="match status" value="1"/>
</dbReference>
<dbReference type="InterPro" id="IPR051206">
    <property type="entry name" value="NAMLAA_amidase_2"/>
</dbReference>
<evidence type="ECO:0000256" key="2">
    <source>
        <dbReference type="ARBA" id="ARBA00011901"/>
    </source>
</evidence>
<keyword evidence="6" id="KW-1133">Transmembrane helix</keyword>
<sequence>MNQKEREEAFRKNAPQDKLTEERRRELRRLREERRKREKRRRFIGYGLMLVMAAAAVGLVVLISSTVGSLVSRGKEKHPDAGSTAEVVTLPVNASAAASVDASGEETPAETEEEPQNKLTDGPPWAKVDYLTPNPYSRPGTALPEIKNIVIHYVGNPNTTAQANRDYFEQLKNNTGTSASSHFVVGLEGEVVQCVPLNEVAYATKWRNVDTISIEVCHPDAEGKFNEKTYNGLIRLTAWLCRQYGLTGNDLLRHFDVTQKKCPLYYVDHPEAWEQLKQDVNTYLQSGQE</sequence>
<dbReference type="SUPFAM" id="SSF55846">
    <property type="entry name" value="N-acetylmuramoyl-L-alanine amidase-like"/>
    <property type="match status" value="1"/>
</dbReference>
<organism evidence="8 9">
    <name type="scientific">Cuneatibacter caecimuris</name>
    <dbReference type="NCBI Taxonomy" id="1796618"/>
    <lineage>
        <taxon>Bacteria</taxon>
        <taxon>Bacillati</taxon>
        <taxon>Bacillota</taxon>
        <taxon>Clostridia</taxon>
        <taxon>Lachnospirales</taxon>
        <taxon>Lachnospiraceae</taxon>
        <taxon>Cuneatibacter</taxon>
    </lineage>
</organism>
<reference evidence="8 9" key="1">
    <citation type="submission" date="2019-02" db="EMBL/GenBank/DDBJ databases">
        <title>Genomic Encyclopedia of Type Strains, Phase IV (KMG-IV): sequencing the most valuable type-strain genomes for metagenomic binning, comparative biology and taxonomic classification.</title>
        <authorList>
            <person name="Goeker M."/>
        </authorList>
    </citation>
    <scope>NUCLEOTIDE SEQUENCE [LARGE SCALE GENOMIC DNA]</scope>
    <source>
        <strain evidence="8 9">DSM 29486</strain>
    </source>
</reference>
<dbReference type="CDD" id="cd06583">
    <property type="entry name" value="PGRP"/>
    <property type="match status" value="1"/>
</dbReference>
<dbReference type="Proteomes" id="UP000292927">
    <property type="component" value="Unassembled WGS sequence"/>
</dbReference>
<dbReference type="EC" id="3.5.1.28" evidence="2"/>
<dbReference type="InterPro" id="IPR002502">
    <property type="entry name" value="Amidase_domain"/>
</dbReference>
<dbReference type="EMBL" id="SGXF01000001">
    <property type="protein sequence ID" value="RZT02387.1"/>
    <property type="molecule type" value="Genomic_DNA"/>
</dbReference>
<keyword evidence="9" id="KW-1185">Reference proteome</keyword>
<protein>
    <recommendedName>
        <fullName evidence="2">N-acetylmuramoyl-L-alanine amidase</fullName>
        <ecNumber evidence="2">3.5.1.28</ecNumber>
    </recommendedName>
</protein>
<comment type="catalytic activity">
    <reaction evidence="1">
        <text>Hydrolyzes the link between N-acetylmuramoyl residues and L-amino acid residues in certain cell-wall glycopeptides.</text>
        <dbReference type="EC" id="3.5.1.28"/>
    </reaction>
</comment>